<organism evidence="2 3">
    <name type="scientific">Tetterwort vein chlorosis virus</name>
    <dbReference type="NCBI Taxonomy" id="1712389"/>
    <lineage>
        <taxon>Viruses</taxon>
        <taxon>Riboviria</taxon>
        <taxon>Orthornavirae</taxon>
        <taxon>Kitrinoviricota</taxon>
        <taxon>Alsuviricetes</taxon>
        <taxon>Martellivirales</taxon>
        <taxon>Closteroviridae</taxon>
        <taxon>Crinivirus</taxon>
        <taxon>Crinivirus chelidonii</taxon>
    </lineage>
</organism>
<reference evidence="2 3" key="1">
    <citation type="submission" date="2015-03" db="EMBL/GenBank/DDBJ databases">
        <title>Nucleotide sequence and genome organization of Tetterwort vein chlorosis virus, a new member of the genus Crinivirus.</title>
        <authorList>
            <person name="Zhao F."/>
            <person name="Yoo R.H."/>
            <person name="Lim S."/>
            <person name="Igori D."/>
            <person name="Lee S.H."/>
            <person name="Moon J.S."/>
        </authorList>
    </citation>
    <scope>NUCLEOTIDE SEQUENCE [LARGE SCALE GENOMIC DNA]</scope>
    <source>
        <strain evidence="2">Yesan</strain>
    </source>
</reference>
<sequence length="474" mass="54041">MDLEDLFSEDKSELLVRANNDIWSQSVGMNLKNIRRLELRYKYGSGEMETNYILHLKFIIPDGNLIHEFSFNHPGSHKFKQTGGRFWSSAFDELEKCRPNKIGHLGHFSVVEEGDYYYLAVNGWRHVRVKKSHQPTDLIISLVNTDTSGILDPAVQYQSNFVKWNSLFSEITLNNVKSEIKAVTISMTRSNTGKRTDLKPAQGLDFENARRFSDLNVKEVGRDDDNNDNIKPPKPNIPDDNIKPKPKNDSINPPGPKPEGKGDEEGKDVDNSNVKPEPNLVVDPSTIIDVSNSISTRSKLRGVGRYALRYDVLESIMKKMIAYYVTMGFDDIQAKLIIYQFGVSFCTSKNSTADKGSHLLWDTKDGRVLQLKKCDHVRMLNRLSPEPCNVERLLLRSRSKEIFQLLKNGVLKTSLVHCKKRSLKPEWAYLACDFYDLSVLDLSESELLALNSPALYVLLRNKHKRSIVNVNQLH</sequence>
<evidence type="ECO:0000256" key="1">
    <source>
        <dbReference type="SAM" id="MobiDB-lite"/>
    </source>
</evidence>
<name>A0A0M5L077_9CLOS</name>
<protein>
    <submittedName>
        <fullName evidence="2">Minor coat protein</fullName>
    </submittedName>
</protein>
<feature type="compositionally biased region" description="Basic and acidic residues" evidence="1">
    <location>
        <begin position="258"/>
        <end position="270"/>
    </location>
</feature>
<dbReference type="EMBL" id="KR002687">
    <property type="protein sequence ID" value="ALE18224.1"/>
    <property type="molecule type" value="Genomic_RNA"/>
</dbReference>
<feature type="region of interest" description="Disordered" evidence="1">
    <location>
        <begin position="215"/>
        <end position="281"/>
    </location>
</feature>
<proteinExistence type="predicted"/>
<feature type="compositionally biased region" description="Basic and acidic residues" evidence="1">
    <location>
        <begin position="215"/>
        <end position="224"/>
    </location>
</feature>
<dbReference type="OrthoDB" id="7760at10239"/>
<dbReference type="Proteomes" id="UP000234780">
    <property type="component" value="Genome"/>
</dbReference>
<evidence type="ECO:0000313" key="3">
    <source>
        <dbReference type="Proteomes" id="UP000234780"/>
    </source>
</evidence>
<accession>A0A0M5L077</accession>
<dbReference type="GeneID" id="37619179"/>
<dbReference type="RefSeq" id="YP_009507971.1">
    <property type="nucleotide sequence ID" value="NC_038789.1"/>
</dbReference>
<keyword evidence="2" id="KW-0946">Virion</keyword>
<keyword evidence="3" id="KW-1185">Reference proteome</keyword>
<dbReference type="GO" id="GO:0019028">
    <property type="term" value="C:viral capsid"/>
    <property type="evidence" value="ECO:0007669"/>
    <property type="project" value="UniProtKB-KW"/>
</dbReference>
<dbReference type="KEGG" id="vg:37619179"/>
<evidence type="ECO:0000313" key="2">
    <source>
        <dbReference type="EMBL" id="ALE18224.1"/>
    </source>
</evidence>
<keyword evidence="2" id="KW-0167">Capsid protein</keyword>